<dbReference type="AlphaFoldDB" id="A0A3B6ERJ7"/>
<dbReference type="Gramene" id="TraesCS3A02G483900.1">
    <property type="protein sequence ID" value="TraesCS3A02G483900.1"/>
    <property type="gene ID" value="TraesCS3A02G483900"/>
</dbReference>
<evidence type="ECO:0008006" key="4">
    <source>
        <dbReference type="Google" id="ProtNLM"/>
    </source>
</evidence>
<dbReference type="GeneID" id="123059367"/>
<dbReference type="RefSeq" id="XP_044337885.1">
    <property type="nucleotide sequence ID" value="XM_044481950.1"/>
</dbReference>
<keyword evidence="3" id="KW-1185">Reference proteome</keyword>
<dbReference type="PANTHER" id="PTHR34591">
    <property type="entry name" value="OS03G0653100 PROTEIN-RELATED"/>
    <property type="match status" value="1"/>
</dbReference>
<dbReference type="STRING" id="4565.A0A3B6ERJ7"/>
<feature type="region of interest" description="Disordered" evidence="1">
    <location>
        <begin position="87"/>
        <end position="116"/>
    </location>
</feature>
<dbReference type="PANTHER" id="PTHR34591:SF39">
    <property type="entry name" value="F-BOX DOMAIN-CONTAINING PROTEIN"/>
    <property type="match status" value="1"/>
</dbReference>
<dbReference type="Gramene" id="TraesCS3A03G1136600.1">
    <property type="protein sequence ID" value="TraesCS3A03G1136600.1.CDS"/>
    <property type="gene ID" value="TraesCS3A03G1136600"/>
</dbReference>
<sequence>MEEQLAALVKSVHESRAANDARLDAIQTSLELWRPAVMSLQNQLDELRMQVGRIALHPALAESTGPAVDLAGAAVDLGRSEADLVGLKTGAPNTSNPEHHGPSGHGDVENSGGSAYGVVTTQLPPPINREWQERSFVREGSATRRVVNVRGSLPFTSIGLTRWRYGTYWRGALHVLLYRGAFVTRLSSSTGKYQVIKTPIDANEHKVGQHYLGSSMEAVYFANLHDRIRIWHLSESNDEVEWVLKNSIGLVEPSANIYLLNPYRICGPWIFDDDHVLDKYGNSKRLENVISDWDWDDDNILDECGRHPGYCPLLGCPLLGFHPYKDIAFFHLGLKAVAYHFDSSKVQYIGYMRPRIHISWSVDESFIYTPCMIGDLPEKTKS</sequence>
<reference evidence="2" key="1">
    <citation type="submission" date="2018-08" db="EMBL/GenBank/DDBJ databases">
        <authorList>
            <person name="Rossello M."/>
        </authorList>
    </citation>
    <scope>NUCLEOTIDE SEQUENCE [LARGE SCALE GENOMIC DNA]</scope>
    <source>
        <strain evidence="2">cv. Chinese Spring</strain>
    </source>
</reference>
<name>A0A3B6ERJ7_WHEAT</name>
<reference evidence="2" key="2">
    <citation type="submission" date="2018-10" db="UniProtKB">
        <authorList>
            <consortium name="EnsemblPlants"/>
        </authorList>
    </citation>
    <scope>IDENTIFICATION</scope>
</reference>
<evidence type="ECO:0000313" key="2">
    <source>
        <dbReference type="EnsemblPlants" id="TraesCS3A02G483900.1"/>
    </source>
</evidence>
<evidence type="ECO:0000256" key="1">
    <source>
        <dbReference type="SAM" id="MobiDB-lite"/>
    </source>
</evidence>
<dbReference type="Proteomes" id="UP000019116">
    <property type="component" value="Chromosome 3A"/>
</dbReference>
<gene>
    <name evidence="2" type="primary">LOC123059367</name>
</gene>
<proteinExistence type="predicted"/>
<dbReference type="EnsemblPlants" id="TraesCS3A02G483900.1">
    <property type="protein sequence ID" value="TraesCS3A02G483900.1"/>
    <property type="gene ID" value="TraesCS3A02G483900"/>
</dbReference>
<accession>A0A3B6ERJ7</accession>
<protein>
    <recommendedName>
        <fullName evidence="4">F-box associated domain-containing protein</fullName>
    </recommendedName>
</protein>
<organism evidence="2">
    <name type="scientific">Triticum aestivum</name>
    <name type="common">Wheat</name>
    <dbReference type="NCBI Taxonomy" id="4565"/>
    <lineage>
        <taxon>Eukaryota</taxon>
        <taxon>Viridiplantae</taxon>
        <taxon>Streptophyta</taxon>
        <taxon>Embryophyta</taxon>
        <taxon>Tracheophyta</taxon>
        <taxon>Spermatophyta</taxon>
        <taxon>Magnoliopsida</taxon>
        <taxon>Liliopsida</taxon>
        <taxon>Poales</taxon>
        <taxon>Poaceae</taxon>
        <taxon>BOP clade</taxon>
        <taxon>Pooideae</taxon>
        <taxon>Triticodae</taxon>
        <taxon>Triticeae</taxon>
        <taxon>Triticinae</taxon>
        <taxon>Triticum</taxon>
    </lineage>
</organism>
<evidence type="ECO:0000313" key="3">
    <source>
        <dbReference type="Proteomes" id="UP000019116"/>
    </source>
</evidence>
<dbReference type="Gramene" id="TraesWEE_scaffold_046541_01G000300.1">
    <property type="protein sequence ID" value="TraesWEE_scaffold_046541_01G000300.1"/>
    <property type="gene ID" value="TraesWEE_scaffold_046541_01G000300"/>
</dbReference>